<evidence type="ECO:0000256" key="11">
    <source>
        <dbReference type="SAM" id="MobiDB-lite"/>
    </source>
</evidence>
<feature type="coiled-coil region" evidence="10">
    <location>
        <begin position="71"/>
        <end position="98"/>
    </location>
</feature>
<dbReference type="STRING" id="1296096.A0A1B9I3V3"/>
<keyword evidence="6 12" id="KW-1133">Transmembrane helix</keyword>
<dbReference type="GO" id="GO:0031201">
    <property type="term" value="C:SNARE complex"/>
    <property type="evidence" value="ECO:0007669"/>
    <property type="project" value="TreeGrafter"/>
</dbReference>
<proteinExistence type="inferred from homology"/>
<dbReference type="InterPro" id="IPR056173">
    <property type="entry name" value="Sec20_C"/>
</dbReference>
<evidence type="ECO:0000256" key="7">
    <source>
        <dbReference type="ARBA" id="ARBA00023054"/>
    </source>
</evidence>
<comment type="similarity">
    <text evidence="9">Belongs to the SEC20 family.</text>
</comment>
<evidence type="ECO:0000256" key="2">
    <source>
        <dbReference type="ARBA" id="ARBA00022448"/>
    </source>
</evidence>
<feature type="domain" description="Sec20 C-terminal" evidence="13">
    <location>
        <begin position="161"/>
        <end position="251"/>
    </location>
</feature>
<gene>
    <name evidence="14" type="ORF">I206_03518</name>
</gene>
<evidence type="ECO:0000259" key="13">
    <source>
        <dbReference type="Pfam" id="PF03908"/>
    </source>
</evidence>
<evidence type="ECO:0000256" key="6">
    <source>
        <dbReference type="ARBA" id="ARBA00022989"/>
    </source>
</evidence>
<dbReference type="PANTHER" id="PTHR12825">
    <property type="entry name" value="BNIP1-RELATED"/>
    <property type="match status" value="1"/>
</dbReference>
<keyword evidence="8 12" id="KW-0472">Membrane</keyword>
<keyword evidence="4" id="KW-0256">Endoplasmic reticulum</keyword>
<evidence type="ECO:0000256" key="3">
    <source>
        <dbReference type="ARBA" id="ARBA00022692"/>
    </source>
</evidence>
<dbReference type="EMBL" id="KI894010">
    <property type="protein sequence ID" value="OCF50199.1"/>
    <property type="molecule type" value="Genomic_DNA"/>
</dbReference>
<dbReference type="OrthoDB" id="46868at2759"/>
<dbReference type="AlphaFoldDB" id="A0A1B9I3V3"/>
<accession>A0A1B9I3V3</accession>
<reference evidence="14" key="2">
    <citation type="submission" date="2016-07" db="EMBL/GenBank/DDBJ databases">
        <title>Evolution of pathogenesis and genome organization in the Tremellales.</title>
        <authorList>
            <person name="Cuomo C."/>
            <person name="Litvintseva A."/>
            <person name="Heitman J."/>
            <person name="Chen Y."/>
            <person name="Sun S."/>
            <person name="Springer D."/>
            <person name="Dromer F."/>
            <person name="Young S."/>
            <person name="Zeng Q."/>
            <person name="Chapman S."/>
            <person name="Gujja S."/>
            <person name="Saif S."/>
            <person name="Birren B."/>
        </authorList>
    </citation>
    <scope>NUCLEOTIDE SEQUENCE</scope>
    <source>
        <strain evidence="14">CBS 10737</strain>
    </source>
</reference>
<evidence type="ECO:0000256" key="12">
    <source>
        <dbReference type="SAM" id="Phobius"/>
    </source>
</evidence>
<evidence type="ECO:0000256" key="1">
    <source>
        <dbReference type="ARBA" id="ARBA00004163"/>
    </source>
</evidence>
<dbReference type="InterPro" id="IPR005606">
    <property type="entry name" value="Sec20"/>
</dbReference>
<sequence>MSQSLNSTLSSLTRRLNDLDSFQLPRLKSCLGPLDLHKELVEEMRNDLELIRYNIDVAKEITYSITSFTDKEQIVNRIRELEEQYISLKNQFREIMLESKKNILSRKSRIHELSEKSKNKYELNQSKIKGDFLNDDDDDDKEKAKSAIEFGMGGDDELQTKTNEVTIALKRTTELMQIELEKSVLSIQTLDSSTQNLISTSNLYQNYKSILNNSNQIIKLIEKSNFFDKILILSFLSFFLIIIGFIIKRRIFNKTFGFLFINLFKGFEWYFLKSTKLIKNVSKFDNSYSNSPKNMKTNLEKGNERLDLQLNKQFQDSKINEDSAVISIISSNEEEEDIPIPEPGSVPKQPFDLTKVQKR</sequence>
<evidence type="ECO:0000256" key="8">
    <source>
        <dbReference type="ARBA" id="ARBA00023136"/>
    </source>
</evidence>
<keyword evidence="3 12" id="KW-0812">Transmembrane</keyword>
<reference evidence="14" key="1">
    <citation type="submission" date="2013-07" db="EMBL/GenBank/DDBJ databases">
        <title>The Genome Sequence of Cryptococcus pinus CBS10737.</title>
        <authorList>
            <consortium name="The Broad Institute Genome Sequencing Platform"/>
            <person name="Cuomo C."/>
            <person name="Litvintseva A."/>
            <person name="Chen Y."/>
            <person name="Heitman J."/>
            <person name="Sun S."/>
            <person name="Springer D."/>
            <person name="Dromer F."/>
            <person name="Young S.K."/>
            <person name="Zeng Q."/>
            <person name="Gargeya S."/>
            <person name="Fitzgerald M."/>
            <person name="Abouelleil A."/>
            <person name="Alvarado L."/>
            <person name="Berlin A.M."/>
            <person name="Chapman S.B."/>
            <person name="Dewar J."/>
            <person name="Goldberg J."/>
            <person name="Griggs A."/>
            <person name="Gujja S."/>
            <person name="Hansen M."/>
            <person name="Howarth C."/>
            <person name="Imamovic A."/>
            <person name="Larimer J."/>
            <person name="McCowan C."/>
            <person name="Murphy C."/>
            <person name="Pearson M."/>
            <person name="Priest M."/>
            <person name="Roberts A."/>
            <person name="Saif S."/>
            <person name="Shea T."/>
            <person name="Sykes S."/>
            <person name="Wortman J."/>
            <person name="Nusbaum C."/>
            <person name="Birren B."/>
        </authorList>
    </citation>
    <scope>NUCLEOTIDE SEQUENCE [LARGE SCALE GENOMIC DNA]</scope>
    <source>
        <strain evidence="14">CBS 10737</strain>
    </source>
</reference>
<evidence type="ECO:0000256" key="4">
    <source>
        <dbReference type="ARBA" id="ARBA00022824"/>
    </source>
</evidence>
<evidence type="ECO:0000256" key="10">
    <source>
        <dbReference type="SAM" id="Coils"/>
    </source>
</evidence>
<evidence type="ECO:0000256" key="5">
    <source>
        <dbReference type="ARBA" id="ARBA00022892"/>
    </source>
</evidence>
<keyword evidence="2" id="KW-0813">Transport</keyword>
<comment type="subcellular location">
    <subcellularLocation>
        <location evidence="1">Endoplasmic reticulum membrane</location>
        <topology evidence="1">Single-pass type IV membrane protein</topology>
    </subcellularLocation>
</comment>
<feature type="region of interest" description="Disordered" evidence="11">
    <location>
        <begin position="333"/>
        <end position="359"/>
    </location>
</feature>
<organism evidence="14">
    <name type="scientific">Kwoniella pini CBS 10737</name>
    <dbReference type="NCBI Taxonomy" id="1296096"/>
    <lineage>
        <taxon>Eukaryota</taxon>
        <taxon>Fungi</taxon>
        <taxon>Dikarya</taxon>
        <taxon>Basidiomycota</taxon>
        <taxon>Agaricomycotina</taxon>
        <taxon>Tremellomycetes</taxon>
        <taxon>Tremellales</taxon>
        <taxon>Cryptococcaceae</taxon>
        <taxon>Kwoniella</taxon>
    </lineage>
</organism>
<dbReference type="GO" id="GO:0005789">
    <property type="term" value="C:endoplasmic reticulum membrane"/>
    <property type="evidence" value="ECO:0007669"/>
    <property type="project" value="UniProtKB-SubCell"/>
</dbReference>
<feature type="transmembrane region" description="Helical" evidence="12">
    <location>
        <begin position="230"/>
        <end position="247"/>
    </location>
</feature>
<evidence type="ECO:0000256" key="9">
    <source>
        <dbReference type="ARBA" id="ARBA00037934"/>
    </source>
</evidence>
<evidence type="ECO:0000313" key="14">
    <source>
        <dbReference type="EMBL" id="OCF50199.1"/>
    </source>
</evidence>
<dbReference type="PANTHER" id="PTHR12825:SF0">
    <property type="entry name" value="VESICLE TRANSPORT PROTEIN SEC20"/>
    <property type="match status" value="1"/>
</dbReference>
<protein>
    <recommendedName>
        <fullName evidence="13">Sec20 C-terminal domain-containing protein</fullName>
    </recommendedName>
</protein>
<dbReference type="GO" id="GO:0006890">
    <property type="term" value="P:retrograde vesicle-mediated transport, Golgi to endoplasmic reticulum"/>
    <property type="evidence" value="ECO:0007669"/>
    <property type="project" value="InterPro"/>
</dbReference>
<keyword evidence="5" id="KW-0931">ER-Golgi transport</keyword>
<keyword evidence="7 10" id="KW-0175">Coiled coil</keyword>
<dbReference type="Pfam" id="PF03908">
    <property type="entry name" value="Sec20"/>
    <property type="match status" value="1"/>
</dbReference>
<name>A0A1B9I3V3_9TREE</name>
<dbReference type="GO" id="GO:0005484">
    <property type="term" value="F:SNAP receptor activity"/>
    <property type="evidence" value="ECO:0007669"/>
    <property type="project" value="InterPro"/>
</dbReference>